<dbReference type="EMBL" id="JAAGAX010000009">
    <property type="protein sequence ID" value="KAF2303889.1"/>
    <property type="molecule type" value="Genomic_DNA"/>
</dbReference>
<organism evidence="2 3">
    <name type="scientific">Hevea brasiliensis</name>
    <name type="common">Para rubber tree</name>
    <name type="synonym">Siphonia brasiliensis</name>
    <dbReference type="NCBI Taxonomy" id="3981"/>
    <lineage>
        <taxon>Eukaryota</taxon>
        <taxon>Viridiplantae</taxon>
        <taxon>Streptophyta</taxon>
        <taxon>Embryophyta</taxon>
        <taxon>Tracheophyta</taxon>
        <taxon>Spermatophyta</taxon>
        <taxon>Magnoliopsida</taxon>
        <taxon>eudicotyledons</taxon>
        <taxon>Gunneridae</taxon>
        <taxon>Pentapetalae</taxon>
        <taxon>rosids</taxon>
        <taxon>fabids</taxon>
        <taxon>Malpighiales</taxon>
        <taxon>Euphorbiaceae</taxon>
        <taxon>Crotonoideae</taxon>
        <taxon>Micrandreae</taxon>
        <taxon>Hevea</taxon>
    </lineage>
</organism>
<accession>A0A6A6LW64</accession>
<dbReference type="InterPro" id="IPR002645">
    <property type="entry name" value="STAS_dom"/>
</dbReference>
<dbReference type="InterPro" id="IPR036513">
    <property type="entry name" value="STAS_dom_sf"/>
</dbReference>
<dbReference type="Gene3D" id="3.30.750.24">
    <property type="entry name" value="STAS domain"/>
    <property type="match status" value="1"/>
</dbReference>
<keyword evidence="3" id="KW-1185">Reference proteome</keyword>
<evidence type="ECO:0000259" key="1">
    <source>
        <dbReference type="PROSITE" id="PS50801"/>
    </source>
</evidence>
<proteinExistence type="predicted"/>
<sequence>MAGSILAIRHGMSLTPPVVLPLVVLGKEGKVTHFQTYSATQLEYFKSLKFLDSGWSFMILERIRDEEDRIEDSGHAVLRSLDMKVVTTIDASGVDAIYDLINTTDRKSLQLVLVHAVETLL</sequence>
<evidence type="ECO:0000313" key="3">
    <source>
        <dbReference type="Proteomes" id="UP000467840"/>
    </source>
</evidence>
<reference evidence="2 3" key="1">
    <citation type="journal article" date="2020" name="Mol. Plant">
        <title>The Chromosome-Based Rubber Tree Genome Provides New Insights into Spurge Genome Evolution and Rubber Biosynthesis.</title>
        <authorList>
            <person name="Liu J."/>
            <person name="Shi C."/>
            <person name="Shi C.C."/>
            <person name="Li W."/>
            <person name="Zhang Q.J."/>
            <person name="Zhang Y."/>
            <person name="Li K."/>
            <person name="Lu H.F."/>
            <person name="Shi C."/>
            <person name="Zhu S.T."/>
            <person name="Xiao Z.Y."/>
            <person name="Nan H."/>
            <person name="Yue Y."/>
            <person name="Zhu X.G."/>
            <person name="Wu Y."/>
            <person name="Hong X.N."/>
            <person name="Fan G.Y."/>
            <person name="Tong Y."/>
            <person name="Zhang D."/>
            <person name="Mao C.L."/>
            <person name="Liu Y.L."/>
            <person name="Hao S.J."/>
            <person name="Liu W.Q."/>
            <person name="Lv M.Q."/>
            <person name="Zhang H.B."/>
            <person name="Liu Y."/>
            <person name="Hu-Tang G.R."/>
            <person name="Wang J.P."/>
            <person name="Wang J.H."/>
            <person name="Sun Y.H."/>
            <person name="Ni S.B."/>
            <person name="Chen W.B."/>
            <person name="Zhang X.C."/>
            <person name="Jiao Y.N."/>
            <person name="Eichler E.E."/>
            <person name="Li G.H."/>
            <person name="Liu X."/>
            <person name="Gao L.Z."/>
        </authorList>
    </citation>
    <scope>NUCLEOTIDE SEQUENCE [LARGE SCALE GENOMIC DNA]</scope>
    <source>
        <strain evidence="3">cv. GT1</strain>
        <tissue evidence="2">Leaf</tissue>
    </source>
</reference>
<evidence type="ECO:0000313" key="2">
    <source>
        <dbReference type="EMBL" id="KAF2303889.1"/>
    </source>
</evidence>
<dbReference type="AlphaFoldDB" id="A0A6A6LW64"/>
<dbReference type="Proteomes" id="UP000467840">
    <property type="component" value="Chromosome 16"/>
</dbReference>
<feature type="domain" description="STAS" evidence="1">
    <location>
        <begin position="81"/>
        <end position="121"/>
    </location>
</feature>
<name>A0A6A6LW64_HEVBR</name>
<dbReference type="PROSITE" id="PS50801">
    <property type="entry name" value="STAS"/>
    <property type="match status" value="1"/>
</dbReference>
<comment type="caution">
    <text evidence="2">The sequence shown here is derived from an EMBL/GenBank/DDBJ whole genome shotgun (WGS) entry which is preliminary data.</text>
</comment>
<protein>
    <recommendedName>
        <fullName evidence="1">STAS domain-containing protein</fullName>
    </recommendedName>
</protein>
<gene>
    <name evidence="2" type="ORF">GH714_024128</name>
</gene>